<proteinExistence type="predicted"/>
<gene>
    <name evidence="8" type="ORF">A2936_05060</name>
</gene>
<feature type="transmembrane region" description="Helical" evidence="6">
    <location>
        <begin position="207"/>
        <end position="225"/>
    </location>
</feature>
<name>A0A1F7UZ89_9BACT</name>
<dbReference type="InterPro" id="IPR050638">
    <property type="entry name" value="AA-Vitamin_Transporters"/>
</dbReference>
<evidence type="ECO:0000256" key="1">
    <source>
        <dbReference type="ARBA" id="ARBA00004651"/>
    </source>
</evidence>
<keyword evidence="4 6" id="KW-1133">Transmembrane helix</keyword>
<evidence type="ECO:0000256" key="6">
    <source>
        <dbReference type="SAM" id="Phobius"/>
    </source>
</evidence>
<organism evidence="8 9">
    <name type="scientific">Candidatus Uhrbacteria bacterium RIFCSPLOWO2_01_FULL_47_25</name>
    <dbReference type="NCBI Taxonomy" id="1802402"/>
    <lineage>
        <taxon>Bacteria</taxon>
        <taxon>Candidatus Uhriibacteriota</taxon>
    </lineage>
</organism>
<keyword evidence="3 6" id="KW-0812">Transmembrane</keyword>
<evidence type="ECO:0000256" key="4">
    <source>
        <dbReference type="ARBA" id="ARBA00022989"/>
    </source>
</evidence>
<feature type="transmembrane region" description="Helical" evidence="6">
    <location>
        <begin position="30"/>
        <end position="48"/>
    </location>
</feature>
<evidence type="ECO:0000256" key="3">
    <source>
        <dbReference type="ARBA" id="ARBA00022692"/>
    </source>
</evidence>
<dbReference type="InterPro" id="IPR037185">
    <property type="entry name" value="EmrE-like"/>
</dbReference>
<dbReference type="Pfam" id="PF00892">
    <property type="entry name" value="EamA"/>
    <property type="match status" value="2"/>
</dbReference>
<feature type="transmembrane region" description="Helical" evidence="6">
    <location>
        <begin position="140"/>
        <end position="159"/>
    </location>
</feature>
<dbReference type="GO" id="GO:0005886">
    <property type="term" value="C:plasma membrane"/>
    <property type="evidence" value="ECO:0007669"/>
    <property type="project" value="UniProtKB-SubCell"/>
</dbReference>
<evidence type="ECO:0000313" key="8">
    <source>
        <dbReference type="EMBL" id="OGL83057.1"/>
    </source>
</evidence>
<evidence type="ECO:0000313" key="9">
    <source>
        <dbReference type="Proteomes" id="UP000176846"/>
    </source>
</evidence>
<keyword evidence="2" id="KW-1003">Cell membrane</keyword>
<evidence type="ECO:0000256" key="5">
    <source>
        <dbReference type="ARBA" id="ARBA00023136"/>
    </source>
</evidence>
<feature type="transmembrane region" description="Helical" evidence="6">
    <location>
        <begin position="171"/>
        <end position="192"/>
    </location>
</feature>
<evidence type="ECO:0000256" key="2">
    <source>
        <dbReference type="ARBA" id="ARBA00022475"/>
    </source>
</evidence>
<dbReference type="PANTHER" id="PTHR32322:SF18">
    <property type="entry name" value="S-ADENOSYLMETHIONINE_S-ADENOSYLHOMOCYSTEINE TRANSPORTER"/>
    <property type="match status" value="1"/>
</dbReference>
<feature type="transmembrane region" description="Helical" evidence="6">
    <location>
        <begin position="261"/>
        <end position="279"/>
    </location>
</feature>
<feature type="transmembrane region" description="Helical" evidence="6">
    <location>
        <begin position="118"/>
        <end position="134"/>
    </location>
</feature>
<feature type="transmembrane region" description="Helical" evidence="6">
    <location>
        <begin position="232"/>
        <end position="255"/>
    </location>
</feature>
<evidence type="ECO:0000259" key="7">
    <source>
        <dbReference type="Pfam" id="PF00892"/>
    </source>
</evidence>
<comment type="subcellular location">
    <subcellularLocation>
        <location evidence="1">Cell membrane</location>
        <topology evidence="1">Multi-pass membrane protein</topology>
    </subcellularLocation>
</comment>
<feature type="domain" description="EamA" evidence="7">
    <location>
        <begin position="1"/>
        <end position="131"/>
    </location>
</feature>
<dbReference type="Proteomes" id="UP000176846">
    <property type="component" value="Unassembled WGS sequence"/>
</dbReference>
<feature type="transmembrane region" description="Helical" evidence="6">
    <location>
        <begin position="85"/>
        <end position="106"/>
    </location>
</feature>
<feature type="transmembrane region" description="Helical" evidence="6">
    <location>
        <begin position="60"/>
        <end position="79"/>
    </location>
</feature>
<feature type="domain" description="EamA" evidence="7">
    <location>
        <begin position="141"/>
        <end position="277"/>
    </location>
</feature>
<dbReference type="SUPFAM" id="SSF103481">
    <property type="entry name" value="Multidrug resistance efflux transporter EmrE"/>
    <property type="match status" value="2"/>
</dbReference>
<keyword evidence="5 6" id="KW-0472">Membrane</keyword>
<sequence length="297" mass="32617">MITAVISGVSIFLNKYAVEAVKPALFFTTMKNIGVGFLLLGILLLTKKWKLLKDLKQREVIYLIFIGIVGGSLPFYLYFTGVTLIPAINAAIIHKTLVLWVALLAIPLLKEKLTKTQVVAVIFLFAGNFVIGGFKGFQFSMGELLVLLATMLWAIENVLAKKILPKVDPDIVVAARMIIGAVILLTATTLTVPHTVSKVLHFNGAQWWWMLMTVILLLGYVMSWYRALKFAPAITVTAVLVSSTLVTNILSAIFVTHAWTINMGIQAVLILLGLALFWISAREDNINIVEASTISSS</sequence>
<accession>A0A1F7UZ89</accession>
<dbReference type="InterPro" id="IPR000620">
    <property type="entry name" value="EamA_dom"/>
</dbReference>
<comment type="caution">
    <text evidence="8">The sequence shown here is derived from an EMBL/GenBank/DDBJ whole genome shotgun (WGS) entry which is preliminary data.</text>
</comment>
<dbReference type="PANTHER" id="PTHR32322">
    <property type="entry name" value="INNER MEMBRANE TRANSPORTER"/>
    <property type="match status" value="1"/>
</dbReference>
<reference evidence="8 9" key="1">
    <citation type="journal article" date="2016" name="Nat. Commun.">
        <title>Thousands of microbial genomes shed light on interconnected biogeochemical processes in an aquifer system.</title>
        <authorList>
            <person name="Anantharaman K."/>
            <person name="Brown C.T."/>
            <person name="Hug L.A."/>
            <person name="Sharon I."/>
            <person name="Castelle C.J."/>
            <person name="Probst A.J."/>
            <person name="Thomas B.C."/>
            <person name="Singh A."/>
            <person name="Wilkins M.J."/>
            <person name="Karaoz U."/>
            <person name="Brodie E.L."/>
            <person name="Williams K.H."/>
            <person name="Hubbard S.S."/>
            <person name="Banfield J.F."/>
        </authorList>
    </citation>
    <scope>NUCLEOTIDE SEQUENCE [LARGE SCALE GENOMIC DNA]</scope>
</reference>
<protein>
    <recommendedName>
        <fullName evidence="7">EamA domain-containing protein</fullName>
    </recommendedName>
</protein>
<dbReference type="EMBL" id="MGEK01000003">
    <property type="protein sequence ID" value="OGL83057.1"/>
    <property type="molecule type" value="Genomic_DNA"/>
</dbReference>
<dbReference type="AlphaFoldDB" id="A0A1F7UZ89"/>